<dbReference type="Gene3D" id="3.40.50.2300">
    <property type="match status" value="1"/>
</dbReference>
<feature type="domain" description="Response regulatory" evidence="1">
    <location>
        <begin position="139"/>
        <end position="253"/>
    </location>
</feature>
<dbReference type="PROSITE" id="PS50894">
    <property type="entry name" value="HPT"/>
    <property type="match status" value="1"/>
</dbReference>
<dbReference type="SUPFAM" id="SSF47226">
    <property type="entry name" value="Histidine-containing phosphotransfer domain, HPT domain"/>
    <property type="match status" value="1"/>
</dbReference>
<organism evidence="3">
    <name type="scientific">hydrothermal vent metagenome</name>
    <dbReference type="NCBI Taxonomy" id="652676"/>
    <lineage>
        <taxon>unclassified sequences</taxon>
        <taxon>metagenomes</taxon>
        <taxon>ecological metagenomes</taxon>
    </lineage>
</organism>
<dbReference type="InterPro" id="IPR008207">
    <property type="entry name" value="Sig_transdc_His_kin_Hpt_dom"/>
</dbReference>
<dbReference type="SMART" id="SM00073">
    <property type="entry name" value="HPT"/>
    <property type="match status" value="1"/>
</dbReference>
<dbReference type="InterPro" id="IPR011006">
    <property type="entry name" value="CheY-like_superfamily"/>
</dbReference>
<proteinExistence type="predicted"/>
<sequence length="256" mass="28977">MASSTSNIEDLLASIRDSYLIEVPEKCDLMEQHILELRSEQSFAFAFDELYRHAHNIKGASGTHGLNVLSTICHNFEDLLHLIDHQYSNINDSKIDDALKYIDLMREESLTFNTEHYDPEKIKQKLQAIDKTFKKEMTKGLFVDQSRIGVRYCEQSLATLPVKLTVATNGMEALQRLLTEKFDFLITGKELASLNGIALISALRSSETKNAKIKTILITSKTNIKLPYPGMVNYVIKKDSTMAKSFHEVVSAICKK</sequence>
<dbReference type="SUPFAM" id="SSF52172">
    <property type="entry name" value="CheY-like"/>
    <property type="match status" value="1"/>
</dbReference>
<dbReference type="InterPro" id="IPR051315">
    <property type="entry name" value="Bact_Chemotaxis_CheA"/>
</dbReference>
<dbReference type="CDD" id="cd00088">
    <property type="entry name" value="HPT"/>
    <property type="match status" value="1"/>
</dbReference>
<evidence type="ECO:0000259" key="1">
    <source>
        <dbReference type="PROSITE" id="PS50110"/>
    </source>
</evidence>
<evidence type="ECO:0000313" key="3">
    <source>
        <dbReference type="EMBL" id="VAW83282.1"/>
    </source>
</evidence>
<gene>
    <name evidence="3" type="ORF">MNBD_GAMMA16-403</name>
</gene>
<accession>A0A3B0Z6U0</accession>
<dbReference type="GO" id="GO:0000160">
    <property type="term" value="P:phosphorelay signal transduction system"/>
    <property type="evidence" value="ECO:0007669"/>
    <property type="project" value="InterPro"/>
</dbReference>
<dbReference type="AlphaFoldDB" id="A0A3B0Z6U0"/>
<dbReference type="PROSITE" id="PS50110">
    <property type="entry name" value="RESPONSE_REGULATORY"/>
    <property type="match status" value="1"/>
</dbReference>
<evidence type="ECO:0008006" key="4">
    <source>
        <dbReference type="Google" id="ProtNLM"/>
    </source>
</evidence>
<reference evidence="3" key="1">
    <citation type="submission" date="2018-06" db="EMBL/GenBank/DDBJ databases">
        <authorList>
            <person name="Zhirakovskaya E."/>
        </authorList>
    </citation>
    <scope>NUCLEOTIDE SEQUENCE</scope>
</reference>
<dbReference type="EMBL" id="UOFO01000003">
    <property type="protein sequence ID" value="VAW83282.1"/>
    <property type="molecule type" value="Genomic_DNA"/>
</dbReference>
<dbReference type="InterPro" id="IPR036641">
    <property type="entry name" value="HPT_dom_sf"/>
</dbReference>
<name>A0A3B0Z6U0_9ZZZZ</name>
<protein>
    <recommendedName>
        <fullName evidence="4">HPt domain-containing protein</fullName>
    </recommendedName>
</protein>
<feature type="domain" description="HPt" evidence="2">
    <location>
        <begin position="8"/>
        <end position="112"/>
    </location>
</feature>
<evidence type="ECO:0000259" key="2">
    <source>
        <dbReference type="PROSITE" id="PS50894"/>
    </source>
</evidence>
<dbReference type="InterPro" id="IPR001789">
    <property type="entry name" value="Sig_transdc_resp-reg_receiver"/>
</dbReference>
<dbReference type="PANTHER" id="PTHR43395">
    <property type="entry name" value="SENSOR HISTIDINE KINASE CHEA"/>
    <property type="match status" value="1"/>
</dbReference>
<dbReference type="Pfam" id="PF01627">
    <property type="entry name" value="Hpt"/>
    <property type="match status" value="1"/>
</dbReference>
<dbReference type="PANTHER" id="PTHR43395:SF10">
    <property type="entry name" value="CHEMOTAXIS PROTEIN CHEA"/>
    <property type="match status" value="1"/>
</dbReference>
<dbReference type="Gene3D" id="1.20.120.160">
    <property type="entry name" value="HPT domain"/>
    <property type="match status" value="1"/>
</dbReference>